<evidence type="ECO:0000313" key="1">
    <source>
        <dbReference type="EMBL" id="SOQ48164.1"/>
    </source>
</evidence>
<accession>A0A2H1W6P6</accession>
<reference evidence="1" key="1">
    <citation type="submission" date="2016-07" db="EMBL/GenBank/DDBJ databases">
        <authorList>
            <person name="Bretaudeau A."/>
        </authorList>
    </citation>
    <scope>NUCLEOTIDE SEQUENCE</scope>
    <source>
        <strain evidence="1">Rice</strain>
        <tissue evidence="1">Whole body</tissue>
    </source>
</reference>
<proteinExistence type="predicted"/>
<organism evidence="1">
    <name type="scientific">Spodoptera frugiperda</name>
    <name type="common">Fall armyworm</name>
    <dbReference type="NCBI Taxonomy" id="7108"/>
    <lineage>
        <taxon>Eukaryota</taxon>
        <taxon>Metazoa</taxon>
        <taxon>Ecdysozoa</taxon>
        <taxon>Arthropoda</taxon>
        <taxon>Hexapoda</taxon>
        <taxon>Insecta</taxon>
        <taxon>Pterygota</taxon>
        <taxon>Neoptera</taxon>
        <taxon>Endopterygota</taxon>
        <taxon>Lepidoptera</taxon>
        <taxon>Glossata</taxon>
        <taxon>Ditrysia</taxon>
        <taxon>Noctuoidea</taxon>
        <taxon>Noctuidae</taxon>
        <taxon>Amphipyrinae</taxon>
        <taxon>Spodoptera</taxon>
    </lineage>
</organism>
<dbReference type="EMBL" id="ODYU01006371">
    <property type="protein sequence ID" value="SOQ48164.1"/>
    <property type="molecule type" value="Genomic_DNA"/>
</dbReference>
<gene>
    <name evidence="1" type="ORF">SFRICE_026398</name>
</gene>
<protein>
    <submittedName>
        <fullName evidence="1">SFRICE_026398</fullName>
    </submittedName>
</protein>
<name>A0A2H1W6P6_SPOFR</name>
<sequence length="95" mass="10783">MYLVVAWSLELWPVYGNRLNPSYMGLITQMVKSGCTMFSFLTLELQNARTAFYGFAFVGKVSGSVRFISKNIQEKRRKPGKIIGGETEFAEFAKE</sequence>
<dbReference type="AlphaFoldDB" id="A0A2H1W6P6"/>